<dbReference type="PANTHER" id="PTHR16083:SF83">
    <property type="entry name" value="LEUCINE-RICH REPEAT-CONTAINING PROTEIN 40"/>
    <property type="match status" value="1"/>
</dbReference>
<evidence type="ECO:0000313" key="2">
    <source>
        <dbReference type="EMBL" id="CAL1412568.1"/>
    </source>
</evidence>
<sequence length="254" mass="28193">MHLSGCVSLEELPASVLDLSKLETLNVSGCSSLKWDNLEDYVNGIPELSTRHSDILPNLKFVDLTITLIQIIPSFITHSPVLELDCADCTKLTKFEVIPSMEILDLTYSLIEEVVELEKMKKLKHLNLSQNKHLILISGDFPESGSLEMINLESYTKLSRLLNSIGNLAHLTSLDLSCTALEELPSSIGDLTRLSELLFVGKLLPRTFPYTANAWRGFERRWPLPAREPRGSCSKAARSRLSGGESRRAAGGSR</sequence>
<dbReference type="InterPro" id="IPR032675">
    <property type="entry name" value="LRR_dom_sf"/>
</dbReference>
<accession>A0AAV2GSG6</accession>
<evidence type="ECO:0000313" key="3">
    <source>
        <dbReference type="Proteomes" id="UP001497516"/>
    </source>
</evidence>
<keyword evidence="3" id="KW-1185">Reference proteome</keyword>
<proteinExistence type="predicted"/>
<dbReference type="Proteomes" id="UP001497516">
    <property type="component" value="Chromosome 9"/>
</dbReference>
<dbReference type="EMBL" id="OZ034822">
    <property type="protein sequence ID" value="CAL1412568.1"/>
    <property type="molecule type" value="Genomic_DNA"/>
</dbReference>
<feature type="region of interest" description="Disordered" evidence="1">
    <location>
        <begin position="227"/>
        <end position="254"/>
    </location>
</feature>
<protein>
    <submittedName>
        <fullName evidence="2">Uncharacterized protein</fullName>
    </submittedName>
</protein>
<reference evidence="2 3" key="1">
    <citation type="submission" date="2024-04" db="EMBL/GenBank/DDBJ databases">
        <authorList>
            <person name="Fracassetti M."/>
        </authorList>
    </citation>
    <scope>NUCLEOTIDE SEQUENCE [LARGE SCALE GENOMIC DNA]</scope>
</reference>
<evidence type="ECO:0000256" key="1">
    <source>
        <dbReference type="SAM" id="MobiDB-lite"/>
    </source>
</evidence>
<dbReference type="SUPFAM" id="SSF52047">
    <property type="entry name" value="RNI-like"/>
    <property type="match status" value="1"/>
</dbReference>
<dbReference type="Gene3D" id="3.80.10.10">
    <property type="entry name" value="Ribonuclease Inhibitor"/>
    <property type="match status" value="2"/>
</dbReference>
<organism evidence="2 3">
    <name type="scientific">Linum trigynum</name>
    <dbReference type="NCBI Taxonomy" id="586398"/>
    <lineage>
        <taxon>Eukaryota</taxon>
        <taxon>Viridiplantae</taxon>
        <taxon>Streptophyta</taxon>
        <taxon>Embryophyta</taxon>
        <taxon>Tracheophyta</taxon>
        <taxon>Spermatophyta</taxon>
        <taxon>Magnoliopsida</taxon>
        <taxon>eudicotyledons</taxon>
        <taxon>Gunneridae</taxon>
        <taxon>Pentapetalae</taxon>
        <taxon>rosids</taxon>
        <taxon>fabids</taxon>
        <taxon>Malpighiales</taxon>
        <taxon>Linaceae</taxon>
        <taxon>Linum</taxon>
    </lineage>
</organism>
<gene>
    <name evidence="2" type="ORF">LTRI10_LOCUS51853</name>
</gene>
<dbReference type="PANTHER" id="PTHR16083">
    <property type="entry name" value="LEUCINE RICH REPEAT CONTAINING PROTEIN"/>
    <property type="match status" value="1"/>
</dbReference>
<name>A0AAV2GSG6_9ROSI</name>
<dbReference type="AlphaFoldDB" id="A0AAV2GSG6"/>
<feature type="compositionally biased region" description="Low complexity" evidence="1">
    <location>
        <begin position="239"/>
        <end position="254"/>
    </location>
</feature>